<dbReference type="Proteomes" id="UP000051311">
    <property type="component" value="Unassembled WGS sequence"/>
</dbReference>
<sequence>MKRMTLPFKAVAVDMDGTFLDDRKQFDHEQFDQLLTEFEKRGAHFIVASGRPYVRLKQDFKGFADRMDFVTLNGSRLIIKGKDAASYPMNRADVLELLDDVQAKYGKMATMVFQKDIAYLHSEINKDERDFLAYFAGNSDVIDDWNDLPEDDIYQITFGMDSKHAADVEEAFNKNHENKISAFASATFAIDVNVKGVSKGSGLERLLAKMGMTGNDLIAFGDGGNDIPMLDFAKYSYAMANGMDKVKKHAKFIAPANTENGVFRVLQKYLDENK</sequence>
<dbReference type="AlphaFoldDB" id="A0A0R1NUJ4"/>
<dbReference type="Gene3D" id="3.40.50.1000">
    <property type="entry name" value="HAD superfamily/HAD-like"/>
    <property type="match status" value="1"/>
</dbReference>
<dbReference type="Gene3D" id="3.30.1240.10">
    <property type="match status" value="1"/>
</dbReference>
<evidence type="ECO:0000313" key="1">
    <source>
        <dbReference type="EMBL" id="KRL23904.1"/>
    </source>
</evidence>
<evidence type="ECO:0000313" key="2">
    <source>
        <dbReference type="Proteomes" id="UP000051311"/>
    </source>
</evidence>
<reference evidence="1 2" key="1">
    <citation type="journal article" date="2015" name="Genome Announc.">
        <title>Expanding the biotechnology potential of lactobacilli through comparative genomics of 213 strains and associated genera.</title>
        <authorList>
            <person name="Sun Z."/>
            <person name="Harris H.M."/>
            <person name="McCann A."/>
            <person name="Guo C."/>
            <person name="Argimon S."/>
            <person name="Zhang W."/>
            <person name="Yang X."/>
            <person name="Jeffery I.B."/>
            <person name="Cooney J.C."/>
            <person name="Kagawa T.F."/>
            <person name="Liu W."/>
            <person name="Song Y."/>
            <person name="Salvetti E."/>
            <person name="Wrobel A."/>
            <person name="Rasinkangas P."/>
            <person name="Parkhill J."/>
            <person name="Rea M.C."/>
            <person name="O'Sullivan O."/>
            <person name="Ritari J."/>
            <person name="Douillard F.P."/>
            <person name="Paul Ross R."/>
            <person name="Yang R."/>
            <person name="Briner A.E."/>
            <person name="Felis G.E."/>
            <person name="de Vos W.M."/>
            <person name="Barrangou R."/>
            <person name="Klaenhammer T.R."/>
            <person name="Caufield P.W."/>
            <person name="Cui Y."/>
            <person name="Zhang H."/>
            <person name="O'Toole P.W."/>
        </authorList>
    </citation>
    <scope>NUCLEOTIDE SEQUENCE [LARGE SCALE GENOMIC DNA]</scope>
    <source>
        <strain evidence="1 2">DSM 10532</strain>
    </source>
</reference>
<dbReference type="InterPro" id="IPR006379">
    <property type="entry name" value="HAD-SF_hydro_IIB"/>
</dbReference>
<dbReference type="eggNOG" id="COG0561">
    <property type="taxonomic scope" value="Bacteria"/>
</dbReference>
<dbReference type="PATRIC" id="fig|1423748.3.peg.814"/>
<dbReference type="PANTHER" id="PTHR10000">
    <property type="entry name" value="PHOSPHOSERINE PHOSPHATASE"/>
    <property type="match status" value="1"/>
</dbReference>
<organism evidence="1 2">
    <name type="scientific">Lactobacillus gallinarum DSM 10532 = JCM 2011</name>
    <dbReference type="NCBI Taxonomy" id="1423748"/>
    <lineage>
        <taxon>Bacteria</taxon>
        <taxon>Bacillati</taxon>
        <taxon>Bacillota</taxon>
        <taxon>Bacilli</taxon>
        <taxon>Lactobacillales</taxon>
        <taxon>Lactobacillaceae</taxon>
        <taxon>Lactobacillus</taxon>
    </lineage>
</organism>
<dbReference type="Pfam" id="PF08282">
    <property type="entry name" value="Hydrolase_3"/>
    <property type="match status" value="1"/>
</dbReference>
<dbReference type="SFLD" id="SFLDS00003">
    <property type="entry name" value="Haloacid_Dehalogenase"/>
    <property type="match status" value="1"/>
</dbReference>
<dbReference type="SUPFAM" id="SSF56784">
    <property type="entry name" value="HAD-like"/>
    <property type="match status" value="1"/>
</dbReference>
<gene>
    <name evidence="1" type="ORF">FC37_GL000775</name>
</gene>
<dbReference type="SFLD" id="SFLDG01140">
    <property type="entry name" value="C2.B:_Phosphomannomutase_and_P"/>
    <property type="match status" value="1"/>
</dbReference>
<accession>A0A0R1NUJ4</accession>
<dbReference type="InterPro" id="IPR036412">
    <property type="entry name" value="HAD-like_sf"/>
</dbReference>
<dbReference type="GO" id="GO:0005829">
    <property type="term" value="C:cytosol"/>
    <property type="evidence" value="ECO:0007669"/>
    <property type="project" value="TreeGrafter"/>
</dbReference>
<dbReference type="InterPro" id="IPR000150">
    <property type="entry name" value="Cof"/>
</dbReference>
<protein>
    <recommendedName>
        <fullName evidence="3">Sugar-phosphatase</fullName>
    </recommendedName>
</protein>
<dbReference type="CDD" id="cd07518">
    <property type="entry name" value="HAD_YbiV-Like"/>
    <property type="match status" value="1"/>
</dbReference>
<evidence type="ECO:0008006" key="3">
    <source>
        <dbReference type="Google" id="ProtNLM"/>
    </source>
</evidence>
<dbReference type="InterPro" id="IPR023214">
    <property type="entry name" value="HAD_sf"/>
</dbReference>
<proteinExistence type="predicted"/>
<dbReference type="NCBIfam" id="TIGR01484">
    <property type="entry name" value="HAD-SF-IIB"/>
    <property type="match status" value="1"/>
</dbReference>
<name>A0A0R1NUJ4_9LACO</name>
<dbReference type="GO" id="GO:0000287">
    <property type="term" value="F:magnesium ion binding"/>
    <property type="evidence" value="ECO:0007669"/>
    <property type="project" value="TreeGrafter"/>
</dbReference>
<dbReference type="NCBIfam" id="TIGR00099">
    <property type="entry name" value="Cof-subfamily"/>
    <property type="match status" value="1"/>
</dbReference>
<dbReference type="PROSITE" id="PS01229">
    <property type="entry name" value="COF_2"/>
    <property type="match status" value="1"/>
</dbReference>
<dbReference type="PANTHER" id="PTHR10000:SF53">
    <property type="entry name" value="5-AMINO-6-(5-PHOSPHO-D-RIBITYLAMINO)URACIL PHOSPHATASE YBJI-RELATED"/>
    <property type="match status" value="1"/>
</dbReference>
<dbReference type="EMBL" id="AZEL01000018">
    <property type="protein sequence ID" value="KRL23904.1"/>
    <property type="molecule type" value="Genomic_DNA"/>
</dbReference>
<dbReference type="GO" id="GO:0016791">
    <property type="term" value="F:phosphatase activity"/>
    <property type="evidence" value="ECO:0007669"/>
    <property type="project" value="TreeGrafter"/>
</dbReference>
<comment type="caution">
    <text evidence="1">The sequence shown here is derived from an EMBL/GenBank/DDBJ whole genome shotgun (WGS) entry which is preliminary data.</text>
</comment>
<dbReference type="STRING" id="1423748.FC37_GL000775"/>